<evidence type="ECO:0000256" key="6">
    <source>
        <dbReference type="ARBA" id="ARBA00023136"/>
    </source>
</evidence>
<name>A0ABN3HYR3_9ACTN</name>
<feature type="transmembrane region" description="Helical" evidence="8">
    <location>
        <begin position="21"/>
        <end position="45"/>
    </location>
</feature>
<feature type="transmembrane region" description="Helical" evidence="8">
    <location>
        <begin position="51"/>
        <end position="71"/>
    </location>
</feature>
<feature type="transmembrane region" description="Helical" evidence="8">
    <location>
        <begin position="78"/>
        <end position="101"/>
    </location>
</feature>
<evidence type="ECO:0000313" key="9">
    <source>
        <dbReference type="EMBL" id="GAA2390332.1"/>
    </source>
</evidence>
<dbReference type="PANTHER" id="PTHR30561:SF1">
    <property type="entry name" value="MULTIDRUG TRANSPORTER EMRE"/>
    <property type="match status" value="1"/>
</dbReference>
<evidence type="ECO:0000256" key="1">
    <source>
        <dbReference type="ARBA" id="ARBA00004651"/>
    </source>
</evidence>
<keyword evidence="6 8" id="KW-0472">Membrane</keyword>
<keyword evidence="3" id="KW-1003">Cell membrane</keyword>
<gene>
    <name evidence="9" type="ORF">GCM10010420_12570</name>
</gene>
<sequence>MRRTRRADRTRPPDPRGRSGLVTWVFLTGAVLTEVAATLCLRMASQGGGRKWLAAVLAGYLAAFACLTLALDGGLPLGVAYGVWAAGGVALTAVASHVLFGEPLTKVMGAGIGLIAAGVLCIELGAAH</sequence>
<accession>A0ABN3HYR3</accession>
<comment type="caution">
    <text evidence="9">The sequence shown here is derived from an EMBL/GenBank/DDBJ whole genome shotgun (WGS) entry which is preliminary data.</text>
</comment>
<protein>
    <submittedName>
        <fullName evidence="9">SMR family transporter</fullName>
    </submittedName>
</protein>
<comment type="subcellular location">
    <subcellularLocation>
        <location evidence="1 7">Cell membrane</location>
        <topology evidence="1 7">Multi-pass membrane protein</topology>
    </subcellularLocation>
</comment>
<keyword evidence="10" id="KW-1185">Reference proteome</keyword>
<proteinExistence type="inferred from homology"/>
<dbReference type="InterPro" id="IPR000390">
    <property type="entry name" value="Small_drug/metabolite_transptr"/>
</dbReference>
<dbReference type="InterPro" id="IPR037185">
    <property type="entry name" value="EmrE-like"/>
</dbReference>
<evidence type="ECO:0000256" key="3">
    <source>
        <dbReference type="ARBA" id="ARBA00022475"/>
    </source>
</evidence>
<evidence type="ECO:0000256" key="5">
    <source>
        <dbReference type="ARBA" id="ARBA00022989"/>
    </source>
</evidence>
<keyword evidence="5 8" id="KW-1133">Transmembrane helix</keyword>
<dbReference type="PANTHER" id="PTHR30561">
    <property type="entry name" value="SMR FAMILY PROTON-DEPENDENT DRUG EFFLUX TRANSPORTER SUGE"/>
    <property type="match status" value="1"/>
</dbReference>
<evidence type="ECO:0000256" key="2">
    <source>
        <dbReference type="ARBA" id="ARBA00022448"/>
    </source>
</evidence>
<dbReference type="InterPro" id="IPR045324">
    <property type="entry name" value="Small_multidrug_res"/>
</dbReference>
<dbReference type="Proteomes" id="UP001500058">
    <property type="component" value="Unassembled WGS sequence"/>
</dbReference>
<keyword evidence="4 7" id="KW-0812">Transmembrane</keyword>
<dbReference type="EMBL" id="BAAATJ010000004">
    <property type="protein sequence ID" value="GAA2390332.1"/>
    <property type="molecule type" value="Genomic_DNA"/>
</dbReference>
<reference evidence="9 10" key="1">
    <citation type="journal article" date="2019" name="Int. J. Syst. Evol. Microbiol.">
        <title>The Global Catalogue of Microorganisms (GCM) 10K type strain sequencing project: providing services to taxonomists for standard genome sequencing and annotation.</title>
        <authorList>
            <consortium name="The Broad Institute Genomics Platform"/>
            <consortium name="The Broad Institute Genome Sequencing Center for Infectious Disease"/>
            <person name="Wu L."/>
            <person name="Ma J."/>
        </authorList>
    </citation>
    <scope>NUCLEOTIDE SEQUENCE [LARGE SCALE GENOMIC DNA]</scope>
    <source>
        <strain evidence="9 10">JCM 6921</strain>
    </source>
</reference>
<dbReference type="SUPFAM" id="SSF103481">
    <property type="entry name" value="Multidrug resistance efflux transporter EmrE"/>
    <property type="match status" value="1"/>
</dbReference>
<evidence type="ECO:0000256" key="4">
    <source>
        <dbReference type="ARBA" id="ARBA00022692"/>
    </source>
</evidence>
<keyword evidence="2" id="KW-0813">Transport</keyword>
<comment type="similarity">
    <text evidence="7">Belongs to the drug/metabolite transporter (DMT) superfamily. Small multidrug resistance (SMR) (TC 2.A.7.1) family.</text>
</comment>
<organism evidence="9 10">
    <name type="scientific">Streptomyces glaucosporus</name>
    <dbReference type="NCBI Taxonomy" id="284044"/>
    <lineage>
        <taxon>Bacteria</taxon>
        <taxon>Bacillati</taxon>
        <taxon>Actinomycetota</taxon>
        <taxon>Actinomycetes</taxon>
        <taxon>Kitasatosporales</taxon>
        <taxon>Streptomycetaceae</taxon>
        <taxon>Streptomyces</taxon>
    </lineage>
</organism>
<evidence type="ECO:0000256" key="7">
    <source>
        <dbReference type="RuleBase" id="RU003942"/>
    </source>
</evidence>
<evidence type="ECO:0000256" key="8">
    <source>
        <dbReference type="SAM" id="Phobius"/>
    </source>
</evidence>
<feature type="transmembrane region" description="Helical" evidence="8">
    <location>
        <begin position="107"/>
        <end position="127"/>
    </location>
</feature>
<dbReference type="Pfam" id="PF00893">
    <property type="entry name" value="Multi_Drug_Res"/>
    <property type="match status" value="1"/>
</dbReference>
<evidence type="ECO:0000313" key="10">
    <source>
        <dbReference type="Proteomes" id="UP001500058"/>
    </source>
</evidence>
<dbReference type="Gene3D" id="1.10.3730.20">
    <property type="match status" value="1"/>
</dbReference>